<comment type="caution">
    <text evidence="2">The sequence shown here is derived from an EMBL/GenBank/DDBJ whole genome shotgun (WGS) entry which is preliminary data.</text>
</comment>
<evidence type="ECO:0000313" key="2">
    <source>
        <dbReference type="EMBL" id="GAA4140075.1"/>
    </source>
</evidence>
<organism evidence="2 3">
    <name type="scientific">Sphingobacterium kyonggiense</name>
    <dbReference type="NCBI Taxonomy" id="714075"/>
    <lineage>
        <taxon>Bacteria</taxon>
        <taxon>Pseudomonadati</taxon>
        <taxon>Bacteroidota</taxon>
        <taxon>Sphingobacteriia</taxon>
        <taxon>Sphingobacteriales</taxon>
        <taxon>Sphingobacteriaceae</taxon>
        <taxon>Sphingobacterium</taxon>
    </lineage>
</organism>
<dbReference type="Proteomes" id="UP001500101">
    <property type="component" value="Unassembled WGS sequence"/>
</dbReference>
<reference evidence="3" key="1">
    <citation type="journal article" date="2019" name="Int. J. Syst. Evol. Microbiol.">
        <title>The Global Catalogue of Microorganisms (GCM) 10K type strain sequencing project: providing services to taxonomists for standard genome sequencing and annotation.</title>
        <authorList>
            <consortium name="The Broad Institute Genomics Platform"/>
            <consortium name="The Broad Institute Genome Sequencing Center for Infectious Disease"/>
            <person name="Wu L."/>
            <person name="Ma J."/>
        </authorList>
    </citation>
    <scope>NUCLEOTIDE SEQUENCE [LARGE SCALE GENOMIC DNA]</scope>
    <source>
        <strain evidence="3">JCM 16704</strain>
    </source>
</reference>
<proteinExistence type="predicted"/>
<dbReference type="EMBL" id="BAAAZI010000007">
    <property type="protein sequence ID" value="GAA4140075.1"/>
    <property type="molecule type" value="Genomic_DNA"/>
</dbReference>
<accession>A0ABP7YR53</accession>
<sequence>MKKTIAVLMVSSLAFMSCMNQQKTNSADAESTKVTVEFVGNSNGEIKNKAGKAILFAVPDQVADVPATEVASVNFETRSLPFTVNFDLPANHKSLIKPEVKDTDRVHYYVSLDWDSDGNGTVDSTDVVIDYDQAFPTVDIGSATSRVMLK</sequence>
<evidence type="ECO:0008006" key="4">
    <source>
        <dbReference type="Google" id="ProtNLM"/>
    </source>
</evidence>
<dbReference type="RefSeq" id="WP_344674452.1">
    <property type="nucleotide sequence ID" value="NZ_BAAAZI010000007.1"/>
</dbReference>
<protein>
    <recommendedName>
        <fullName evidence="4">Lipoprotein</fullName>
    </recommendedName>
</protein>
<keyword evidence="1" id="KW-0732">Signal</keyword>
<evidence type="ECO:0000313" key="3">
    <source>
        <dbReference type="Proteomes" id="UP001500101"/>
    </source>
</evidence>
<gene>
    <name evidence="2" type="ORF">GCM10022216_18870</name>
</gene>
<feature type="chain" id="PRO_5045708688" description="Lipoprotein" evidence="1">
    <location>
        <begin position="23"/>
        <end position="150"/>
    </location>
</feature>
<evidence type="ECO:0000256" key="1">
    <source>
        <dbReference type="SAM" id="SignalP"/>
    </source>
</evidence>
<keyword evidence="3" id="KW-1185">Reference proteome</keyword>
<name>A0ABP7YR53_9SPHI</name>
<feature type="signal peptide" evidence="1">
    <location>
        <begin position="1"/>
        <end position="22"/>
    </location>
</feature>
<dbReference type="PROSITE" id="PS51257">
    <property type="entry name" value="PROKAR_LIPOPROTEIN"/>
    <property type="match status" value="1"/>
</dbReference>